<dbReference type="EC" id="1.1.1.95" evidence="7"/>
<dbReference type="Proteomes" id="UP001237448">
    <property type="component" value="Unassembled WGS sequence"/>
</dbReference>
<dbReference type="InterPro" id="IPR036291">
    <property type="entry name" value="NAD(P)-bd_dom_sf"/>
</dbReference>
<evidence type="ECO:0000259" key="5">
    <source>
        <dbReference type="Pfam" id="PF00389"/>
    </source>
</evidence>
<dbReference type="InterPro" id="IPR029753">
    <property type="entry name" value="D-isomer_DH_CS"/>
</dbReference>
<reference evidence="7 8" key="1">
    <citation type="submission" date="2023-07" db="EMBL/GenBank/DDBJ databases">
        <title>Genomic Encyclopedia of Type Strains, Phase IV (KMG-IV): sequencing the most valuable type-strain genomes for metagenomic binning, comparative biology and taxonomic classification.</title>
        <authorList>
            <person name="Goeker M."/>
        </authorList>
    </citation>
    <scope>NUCLEOTIDE SEQUENCE [LARGE SCALE GENOMIC DNA]</scope>
    <source>
        <strain evidence="7 8">DSM 5896</strain>
    </source>
</reference>
<dbReference type="InterPro" id="IPR006139">
    <property type="entry name" value="D-isomer_2_OHA_DH_cat_dom"/>
</dbReference>
<comment type="caution">
    <text evidence="7">The sequence shown here is derived from an EMBL/GenBank/DDBJ whole genome shotgun (WGS) entry which is preliminary data.</text>
</comment>
<keyword evidence="3" id="KW-0520">NAD</keyword>
<protein>
    <submittedName>
        <fullName evidence="7">D-3-phosphoglycerate dehydrogenase</fullName>
        <ecNumber evidence="7">1.1.1.95</ecNumber>
    </submittedName>
</protein>
<feature type="domain" description="D-isomer specific 2-hydroxyacid dehydrogenase catalytic" evidence="5">
    <location>
        <begin position="5"/>
        <end position="308"/>
    </location>
</feature>
<evidence type="ECO:0000256" key="4">
    <source>
        <dbReference type="RuleBase" id="RU003719"/>
    </source>
</evidence>
<keyword evidence="2 4" id="KW-0560">Oxidoreductase</keyword>
<dbReference type="Pfam" id="PF02826">
    <property type="entry name" value="2-Hacid_dh_C"/>
    <property type="match status" value="1"/>
</dbReference>
<dbReference type="PANTHER" id="PTHR43761">
    <property type="entry name" value="D-ISOMER SPECIFIC 2-HYDROXYACID DEHYDROGENASE FAMILY PROTEIN (AFU_ORTHOLOGUE AFUA_1G13630)"/>
    <property type="match status" value="1"/>
</dbReference>
<evidence type="ECO:0000256" key="3">
    <source>
        <dbReference type="ARBA" id="ARBA00023027"/>
    </source>
</evidence>
<dbReference type="GO" id="GO:0004617">
    <property type="term" value="F:phosphoglycerate dehydrogenase activity"/>
    <property type="evidence" value="ECO:0007669"/>
    <property type="project" value="UniProtKB-EC"/>
</dbReference>
<dbReference type="Pfam" id="PF00389">
    <property type="entry name" value="2-Hacid_dh"/>
    <property type="match status" value="1"/>
</dbReference>
<accession>A0ABU0FGZ5</accession>
<dbReference type="CDD" id="cd12173">
    <property type="entry name" value="PGDH_4"/>
    <property type="match status" value="1"/>
</dbReference>
<dbReference type="SUPFAM" id="SSF52283">
    <property type="entry name" value="Formate/glycerate dehydrogenase catalytic domain-like"/>
    <property type="match status" value="1"/>
</dbReference>
<evidence type="ECO:0000256" key="1">
    <source>
        <dbReference type="ARBA" id="ARBA00005854"/>
    </source>
</evidence>
<gene>
    <name evidence="7" type="ORF">J3R73_003670</name>
</gene>
<name>A0ABU0FGZ5_9HYPH</name>
<sequence>MESCLIVQPIHDAGPALLREAGLRPFTPQEAQPADWADCVAAITRNAGFTAQQMDACPRLRVVGVHGVGTDAVDIVHADRSGIVVVNTPGTNTLSVAEHAIALMFALAKRIPASDQATRQGDFAFKFRGGLVELQGLTFGIVGMGNIGRATAALAHALGMRVLALSRRSDDVGLPGIERVTTLDELLAASDVVSLHLPATAQTVGLIGRRELGLMRRSAFLINTGRGAVIDEPALIEALAAGTIAGAGLDVFASEAMPADYPLLALPNVVLTPHSAASTEASLRRMAIAVAQGVLDVVQGRRPPHMVNPTTWSIRRGVAA</sequence>
<dbReference type="PROSITE" id="PS00670">
    <property type="entry name" value="D_2_HYDROXYACID_DH_2"/>
    <property type="match status" value="1"/>
</dbReference>
<keyword evidence="8" id="KW-1185">Reference proteome</keyword>
<organism evidence="7 8">
    <name type="scientific">Labrys monachus</name>
    <dbReference type="NCBI Taxonomy" id="217067"/>
    <lineage>
        <taxon>Bacteria</taxon>
        <taxon>Pseudomonadati</taxon>
        <taxon>Pseudomonadota</taxon>
        <taxon>Alphaproteobacteria</taxon>
        <taxon>Hyphomicrobiales</taxon>
        <taxon>Xanthobacteraceae</taxon>
        <taxon>Labrys</taxon>
    </lineage>
</organism>
<proteinExistence type="inferred from homology"/>
<dbReference type="PROSITE" id="PS00671">
    <property type="entry name" value="D_2_HYDROXYACID_DH_3"/>
    <property type="match status" value="1"/>
</dbReference>
<evidence type="ECO:0000256" key="2">
    <source>
        <dbReference type="ARBA" id="ARBA00023002"/>
    </source>
</evidence>
<dbReference type="SUPFAM" id="SSF51735">
    <property type="entry name" value="NAD(P)-binding Rossmann-fold domains"/>
    <property type="match status" value="1"/>
</dbReference>
<feature type="domain" description="D-isomer specific 2-hydroxyacid dehydrogenase NAD-binding" evidence="6">
    <location>
        <begin position="101"/>
        <end position="276"/>
    </location>
</feature>
<comment type="similarity">
    <text evidence="1 4">Belongs to the D-isomer specific 2-hydroxyacid dehydrogenase family.</text>
</comment>
<dbReference type="RefSeq" id="WP_307429901.1">
    <property type="nucleotide sequence ID" value="NZ_JAUSVK010000001.1"/>
</dbReference>
<dbReference type="PANTHER" id="PTHR43761:SF1">
    <property type="entry name" value="D-ISOMER SPECIFIC 2-HYDROXYACID DEHYDROGENASE CATALYTIC DOMAIN-CONTAINING PROTEIN-RELATED"/>
    <property type="match status" value="1"/>
</dbReference>
<evidence type="ECO:0000313" key="7">
    <source>
        <dbReference type="EMBL" id="MDQ0393878.1"/>
    </source>
</evidence>
<dbReference type="EMBL" id="JAUSVK010000001">
    <property type="protein sequence ID" value="MDQ0393878.1"/>
    <property type="molecule type" value="Genomic_DNA"/>
</dbReference>
<dbReference type="Gene3D" id="3.40.50.720">
    <property type="entry name" value="NAD(P)-binding Rossmann-like Domain"/>
    <property type="match status" value="2"/>
</dbReference>
<evidence type="ECO:0000259" key="6">
    <source>
        <dbReference type="Pfam" id="PF02826"/>
    </source>
</evidence>
<evidence type="ECO:0000313" key="8">
    <source>
        <dbReference type="Proteomes" id="UP001237448"/>
    </source>
</evidence>
<dbReference type="InterPro" id="IPR050418">
    <property type="entry name" value="D-iso_2-hydroxyacid_DH_PdxB"/>
</dbReference>
<dbReference type="InterPro" id="IPR006140">
    <property type="entry name" value="D-isomer_DH_NAD-bd"/>
</dbReference>